<dbReference type="EMBL" id="KQ420985">
    <property type="protein sequence ID" value="KOF78672.1"/>
    <property type="molecule type" value="Genomic_DNA"/>
</dbReference>
<evidence type="ECO:0000256" key="1">
    <source>
        <dbReference type="SAM" id="MobiDB-lite"/>
    </source>
</evidence>
<reference evidence="2" key="1">
    <citation type="submission" date="2015-07" db="EMBL/GenBank/DDBJ databases">
        <title>MeaNS - Measles Nucleotide Surveillance Program.</title>
        <authorList>
            <person name="Tran T."/>
            <person name="Druce J."/>
        </authorList>
    </citation>
    <scope>NUCLEOTIDE SEQUENCE</scope>
    <source>
        <strain evidence="2">UCB-OBI-ISO-001</strain>
        <tissue evidence="2">Gonad</tissue>
    </source>
</reference>
<feature type="region of interest" description="Disordered" evidence="1">
    <location>
        <begin position="12"/>
        <end position="44"/>
    </location>
</feature>
<sequence>MKLVNDLLRVISSSNDEGEREAGPVTLGRSQRKRRFPHQVDGRL</sequence>
<organism evidence="2">
    <name type="scientific">Octopus bimaculoides</name>
    <name type="common">California two-spotted octopus</name>
    <dbReference type="NCBI Taxonomy" id="37653"/>
    <lineage>
        <taxon>Eukaryota</taxon>
        <taxon>Metazoa</taxon>
        <taxon>Spiralia</taxon>
        <taxon>Lophotrochozoa</taxon>
        <taxon>Mollusca</taxon>
        <taxon>Cephalopoda</taxon>
        <taxon>Coleoidea</taxon>
        <taxon>Octopodiformes</taxon>
        <taxon>Octopoda</taxon>
        <taxon>Incirrata</taxon>
        <taxon>Octopodidae</taxon>
        <taxon>Octopus</taxon>
    </lineage>
</organism>
<protein>
    <submittedName>
        <fullName evidence="2">Uncharacterized protein</fullName>
    </submittedName>
</protein>
<gene>
    <name evidence="2" type="ORF">OCBIM_22030435mg</name>
</gene>
<dbReference type="AlphaFoldDB" id="A0A0L8GP83"/>
<name>A0A0L8GP83_OCTBM</name>
<accession>A0A0L8GP83</accession>
<evidence type="ECO:0000313" key="2">
    <source>
        <dbReference type="EMBL" id="KOF78672.1"/>
    </source>
</evidence>
<proteinExistence type="predicted"/>